<evidence type="ECO:0000313" key="1">
    <source>
        <dbReference type="EMBL" id="MDN4073054.1"/>
    </source>
</evidence>
<organism evidence="1 2">
    <name type="scientific">Fictibacillus terranigra</name>
    <dbReference type="NCBI Taxonomy" id="3058424"/>
    <lineage>
        <taxon>Bacteria</taxon>
        <taxon>Bacillati</taxon>
        <taxon>Bacillota</taxon>
        <taxon>Bacilli</taxon>
        <taxon>Bacillales</taxon>
        <taxon>Fictibacillaceae</taxon>
        <taxon>Fictibacillus</taxon>
    </lineage>
</organism>
<accession>A0ABT8E5A1</accession>
<name>A0ABT8E5A1_9BACL</name>
<keyword evidence="2" id="KW-1185">Reference proteome</keyword>
<proteinExistence type="predicted"/>
<protein>
    <recommendedName>
        <fullName evidence="3">Transposase</fullName>
    </recommendedName>
</protein>
<dbReference type="RefSeq" id="WP_175501783.1">
    <property type="nucleotide sequence ID" value="NZ_JAUHLN010000002.1"/>
</dbReference>
<reference evidence="1" key="1">
    <citation type="submission" date="2023-06" db="EMBL/GenBank/DDBJ databases">
        <title>Draft Genome Sequences of Representative Paenibacillus Polymyxa, Bacillus cereus, Fictibacillus sp., and Brevibacillus agri Strains Isolated from Amazonian Dark Earth.</title>
        <authorList>
            <person name="Pellegrinetti T.A."/>
            <person name="Cunha I.C.M."/>
            <person name="Chaves M.G."/>
            <person name="Freitas A.S."/>
            <person name="Silva A.V.R."/>
            <person name="Tsai S.M."/>
            <person name="Mendes L.W."/>
        </authorList>
    </citation>
    <scope>NUCLEOTIDE SEQUENCE</scope>
    <source>
        <strain evidence="1">CENA-BCM004</strain>
    </source>
</reference>
<comment type="caution">
    <text evidence="1">The sequence shown here is derived from an EMBL/GenBank/DDBJ whole genome shotgun (WGS) entry which is preliminary data.</text>
</comment>
<gene>
    <name evidence="1" type="ORF">QYF49_08495</name>
</gene>
<evidence type="ECO:0008006" key="3">
    <source>
        <dbReference type="Google" id="ProtNLM"/>
    </source>
</evidence>
<sequence length="57" mass="6606">MEPNLSAKEVIMQIQELENRGNSLSKKQVKQTHPELMRSALYYYPSWQHALDVSSIS</sequence>
<dbReference type="EMBL" id="JAUHLN010000002">
    <property type="protein sequence ID" value="MDN4073054.1"/>
    <property type="molecule type" value="Genomic_DNA"/>
</dbReference>
<evidence type="ECO:0000313" key="2">
    <source>
        <dbReference type="Proteomes" id="UP001168694"/>
    </source>
</evidence>
<dbReference type="Proteomes" id="UP001168694">
    <property type="component" value="Unassembled WGS sequence"/>
</dbReference>